<evidence type="ECO:0000313" key="5">
    <source>
        <dbReference type="RefSeq" id="XP_056686639.1"/>
    </source>
</evidence>
<protein>
    <recommendedName>
        <fullName evidence="1">Phosphoinositide phospholipase C</fullName>
        <ecNumber evidence="1">3.1.4.11</ecNumber>
    </recommendedName>
</protein>
<dbReference type="InterPro" id="IPR017946">
    <property type="entry name" value="PLC-like_Pdiesterase_TIM-brl"/>
</dbReference>
<dbReference type="SUPFAM" id="SSF49562">
    <property type="entry name" value="C2 domain (Calcium/lipid-binding domain, CaLB)"/>
    <property type="match status" value="1"/>
</dbReference>
<dbReference type="Pfam" id="PF00168">
    <property type="entry name" value="C2"/>
    <property type="match status" value="1"/>
</dbReference>
<comment type="catalytic activity">
    <reaction evidence="1">
        <text>a 1,2-diacyl-sn-glycero-3-phospho-(1D-myo-inositol-4,5-bisphosphate) + H2O = 1D-myo-inositol 1,4,5-trisphosphate + a 1,2-diacyl-sn-glycerol + H(+)</text>
        <dbReference type="Rhea" id="RHEA:33179"/>
        <dbReference type="ChEBI" id="CHEBI:15377"/>
        <dbReference type="ChEBI" id="CHEBI:15378"/>
        <dbReference type="ChEBI" id="CHEBI:17815"/>
        <dbReference type="ChEBI" id="CHEBI:58456"/>
        <dbReference type="ChEBI" id="CHEBI:203600"/>
        <dbReference type="EC" id="3.1.4.11"/>
    </reaction>
</comment>
<dbReference type="InterPro" id="IPR001711">
    <property type="entry name" value="PLipase_C_Pinositol-sp_Y"/>
</dbReference>
<evidence type="ECO:0000313" key="7">
    <source>
        <dbReference type="RefSeq" id="XP_056686647.1"/>
    </source>
</evidence>
<dbReference type="RefSeq" id="XP_056686661.1">
    <property type="nucleotide sequence ID" value="XM_056830683.1"/>
</dbReference>
<gene>
    <name evidence="5 6 7 8 9 10 11 12 13 14 15 16 17" type="primary">LOC110785711</name>
</gene>
<dbReference type="GeneID" id="110785711"/>
<dbReference type="EC" id="3.1.4.11" evidence="1"/>
<dbReference type="RefSeq" id="XP_056686662.1">
    <property type="nucleotide sequence ID" value="XM_056830684.1"/>
</dbReference>
<evidence type="ECO:0000313" key="10">
    <source>
        <dbReference type="RefSeq" id="XP_056686657.1"/>
    </source>
</evidence>
<dbReference type="Proteomes" id="UP000813463">
    <property type="component" value="Chromosome 1"/>
</dbReference>
<evidence type="ECO:0000256" key="1">
    <source>
        <dbReference type="RuleBase" id="RU361133"/>
    </source>
</evidence>
<dbReference type="RefSeq" id="XP_056686666.1">
    <property type="nucleotide sequence ID" value="XM_056830688.1"/>
</dbReference>
<evidence type="ECO:0000313" key="6">
    <source>
        <dbReference type="RefSeq" id="XP_056686642.1"/>
    </source>
</evidence>
<dbReference type="RefSeq" id="XP_056686671.1">
    <property type="nucleotide sequence ID" value="XM_056830693.1"/>
</dbReference>
<evidence type="ECO:0000313" key="17">
    <source>
        <dbReference type="RefSeq" id="XP_056686684.1"/>
    </source>
</evidence>
<dbReference type="PROSITE" id="PS50008">
    <property type="entry name" value="PIPLC_Y_DOMAIN"/>
    <property type="match status" value="1"/>
</dbReference>
<reference evidence="5 6" key="2">
    <citation type="submission" date="2025-05" db="UniProtKB">
        <authorList>
            <consortium name="RefSeq"/>
        </authorList>
    </citation>
    <scope>IDENTIFICATION</scope>
    <source>
        <tissue evidence="5 6">Leaf</tissue>
    </source>
</reference>
<dbReference type="PROSITE" id="PS50004">
    <property type="entry name" value="C2"/>
    <property type="match status" value="1"/>
</dbReference>
<dbReference type="InterPro" id="IPR035892">
    <property type="entry name" value="C2_domain_sf"/>
</dbReference>
<dbReference type="RefSeq" id="XP_056686657.1">
    <property type="nucleotide sequence ID" value="XM_056830679.1"/>
</dbReference>
<feature type="domain" description="PI-PLC Y-box" evidence="3">
    <location>
        <begin position="19"/>
        <end position="85"/>
    </location>
</feature>
<dbReference type="PRINTS" id="PR00390">
    <property type="entry name" value="PHPHLIPASEC"/>
</dbReference>
<dbReference type="SMART" id="SM00239">
    <property type="entry name" value="C2"/>
    <property type="match status" value="1"/>
</dbReference>
<evidence type="ECO:0000313" key="11">
    <source>
        <dbReference type="RefSeq" id="XP_056686661.1"/>
    </source>
</evidence>
<dbReference type="RefSeq" id="XP_056686684.1">
    <property type="nucleotide sequence ID" value="XM_056830706.1"/>
</dbReference>
<dbReference type="RefSeq" id="XP_056686654.1">
    <property type="nucleotide sequence ID" value="XM_056830676.1"/>
</dbReference>
<dbReference type="SUPFAM" id="SSF51695">
    <property type="entry name" value="PLC-like phosphodiesterases"/>
    <property type="match status" value="1"/>
</dbReference>
<dbReference type="RefSeq" id="XP_056686647.1">
    <property type="nucleotide sequence ID" value="XM_056830669.1"/>
</dbReference>
<dbReference type="PANTHER" id="PTHR10336">
    <property type="entry name" value="PHOSPHOINOSITIDE-SPECIFIC PHOSPHOLIPASE C FAMILY PROTEIN"/>
    <property type="match status" value="1"/>
</dbReference>
<evidence type="ECO:0000259" key="3">
    <source>
        <dbReference type="PROSITE" id="PS50008"/>
    </source>
</evidence>
<keyword evidence="1" id="KW-0443">Lipid metabolism</keyword>
<evidence type="ECO:0000313" key="14">
    <source>
        <dbReference type="RefSeq" id="XP_056686671.1"/>
    </source>
</evidence>
<evidence type="ECO:0000313" key="15">
    <source>
        <dbReference type="RefSeq" id="XP_056686673.1"/>
    </source>
</evidence>
<dbReference type="Gene3D" id="3.20.20.190">
    <property type="entry name" value="Phosphatidylinositol (PI) phosphodiesterase"/>
    <property type="match status" value="1"/>
</dbReference>
<proteinExistence type="predicted"/>
<dbReference type="RefSeq" id="XP_056686653.1">
    <property type="nucleotide sequence ID" value="XM_056830675.1"/>
</dbReference>
<dbReference type="CDD" id="cd00275">
    <property type="entry name" value="C2_PLC_like"/>
    <property type="match status" value="1"/>
</dbReference>
<evidence type="ECO:0000313" key="9">
    <source>
        <dbReference type="RefSeq" id="XP_056686654.1"/>
    </source>
</evidence>
<evidence type="ECO:0000259" key="2">
    <source>
        <dbReference type="PROSITE" id="PS50004"/>
    </source>
</evidence>
<keyword evidence="1" id="KW-0442">Lipid degradation</keyword>
<feature type="domain" description="C2" evidence="2">
    <location>
        <begin position="87"/>
        <end position="216"/>
    </location>
</feature>
<accession>A0ABM3QTM2</accession>
<dbReference type="RefSeq" id="XP_056686673.1">
    <property type="nucleotide sequence ID" value="XM_056830695.1"/>
</dbReference>
<dbReference type="SMART" id="SM00149">
    <property type="entry name" value="PLCYc"/>
    <property type="match status" value="1"/>
</dbReference>
<dbReference type="InterPro" id="IPR001192">
    <property type="entry name" value="PI-PLC_fam"/>
</dbReference>
<evidence type="ECO:0000313" key="13">
    <source>
        <dbReference type="RefSeq" id="XP_056686666.1"/>
    </source>
</evidence>
<keyword evidence="1" id="KW-0378">Hydrolase</keyword>
<dbReference type="PANTHER" id="PTHR10336:SF101">
    <property type="entry name" value="PHOSPHOINOSITIDE PHOSPHOLIPASE C 6"/>
    <property type="match status" value="1"/>
</dbReference>
<dbReference type="RefSeq" id="XP_056686680.1">
    <property type="nucleotide sequence ID" value="XM_056830702.1"/>
</dbReference>
<evidence type="ECO:0000313" key="8">
    <source>
        <dbReference type="RefSeq" id="XP_056686653.1"/>
    </source>
</evidence>
<dbReference type="Gene3D" id="2.60.40.150">
    <property type="entry name" value="C2 domain"/>
    <property type="match status" value="1"/>
</dbReference>
<evidence type="ECO:0000313" key="16">
    <source>
        <dbReference type="RefSeq" id="XP_056686680.1"/>
    </source>
</evidence>
<reference evidence="4" key="1">
    <citation type="journal article" date="2021" name="Nat. Commun.">
        <title>Genomic analyses provide insights into spinach domestication and the genetic basis of agronomic traits.</title>
        <authorList>
            <person name="Cai X."/>
            <person name="Sun X."/>
            <person name="Xu C."/>
            <person name="Sun H."/>
            <person name="Wang X."/>
            <person name="Ge C."/>
            <person name="Zhang Z."/>
            <person name="Wang Q."/>
            <person name="Fei Z."/>
            <person name="Jiao C."/>
            <person name="Wang Q."/>
        </authorList>
    </citation>
    <scope>NUCLEOTIDE SEQUENCE [LARGE SCALE GENOMIC DNA]</scope>
    <source>
        <strain evidence="4">cv. Varoflay</strain>
    </source>
</reference>
<sequence>MFQRFKLRSSTLSSSKKRSSNYEPLVRWMHGAQMVAFNMQINFGNHMRSDMKSEAMTGYGTSLWLMQGMFRSNGGCGYVKKLDFLMTKGTNGEVFDPKASSEVKKTLKVRVFLGDGWRLDFSKTHFDTFSPPDFYVKFRILGVPRDFAKQKTKVIEDDWVPVWDQEFTFSLTVPELAPLQIEVKEHDMSEGDDFGGQACLPISELKTGIRSIDFLIGRARNSQMSIIKEGSVDTDFVRFLWYCYGG</sequence>
<keyword evidence="4" id="KW-1185">Reference proteome</keyword>
<evidence type="ECO:0000313" key="4">
    <source>
        <dbReference type="Proteomes" id="UP000813463"/>
    </source>
</evidence>
<name>A0ABM3QTM2_SPIOL</name>
<organism evidence="4 17">
    <name type="scientific">Spinacia oleracea</name>
    <name type="common">Spinach</name>
    <dbReference type="NCBI Taxonomy" id="3562"/>
    <lineage>
        <taxon>Eukaryota</taxon>
        <taxon>Viridiplantae</taxon>
        <taxon>Streptophyta</taxon>
        <taxon>Embryophyta</taxon>
        <taxon>Tracheophyta</taxon>
        <taxon>Spermatophyta</taxon>
        <taxon>Magnoliopsida</taxon>
        <taxon>eudicotyledons</taxon>
        <taxon>Gunneridae</taxon>
        <taxon>Pentapetalae</taxon>
        <taxon>Caryophyllales</taxon>
        <taxon>Chenopodiaceae</taxon>
        <taxon>Chenopodioideae</taxon>
        <taxon>Anserineae</taxon>
        <taxon>Spinacia</taxon>
    </lineage>
</organism>
<evidence type="ECO:0000313" key="12">
    <source>
        <dbReference type="RefSeq" id="XP_056686662.1"/>
    </source>
</evidence>
<dbReference type="RefSeq" id="XP_056686642.1">
    <property type="nucleotide sequence ID" value="XM_056830664.1"/>
</dbReference>
<dbReference type="RefSeq" id="XP_056686639.1">
    <property type="nucleotide sequence ID" value="XM_056830661.1"/>
</dbReference>
<dbReference type="InterPro" id="IPR000008">
    <property type="entry name" value="C2_dom"/>
</dbReference>